<proteinExistence type="predicted"/>
<dbReference type="EMBL" id="CAJVRM010000083">
    <property type="protein sequence ID" value="CAG8973905.1"/>
    <property type="molecule type" value="Genomic_DNA"/>
</dbReference>
<evidence type="ECO:0000313" key="2">
    <source>
        <dbReference type="Proteomes" id="UP000701801"/>
    </source>
</evidence>
<reference evidence="1" key="1">
    <citation type="submission" date="2021-07" db="EMBL/GenBank/DDBJ databases">
        <authorList>
            <person name="Durling M."/>
        </authorList>
    </citation>
    <scope>NUCLEOTIDE SEQUENCE</scope>
</reference>
<evidence type="ECO:0000313" key="1">
    <source>
        <dbReference type="EMBL" id="CAG8973905.1"/>
    </source>
</evidence>
<organism evidence="1 2">
    <name type="scientific">Hymenoscyphus albidus</name>
    <dbReference type="NCBI Taxonomy" id="595503"/>
    <lineage>
        <taxon>Eukaryota</taxon>
        <taxon>Fungi</taxon>
        <taxon>Dikarya</taxon>
        <taxon>Ascomycota</taxon>
        <taxon>Pezizomycotina</taxon>
        <taxon>Leotiomycetes</taxon>
        <taxon>Helotiales</taxon>
        <taxon>Helotiaceae</taxon>
        <taxon>Hymenoscyphus</taxon>
    </lineage>
</organism>
<keyword evidence="2" id="KW-1185">Reference proteome</keyword>
<gene>
    <name evidence="1" type="ORF">HYALB_00003683</name>
</gene>
<accession>A0A9N9PZI3</accession>
<protein>
    <submittedName>
        <fullName evidence="1">Uncharacterized protein</fullName>
    </submittedName>
</protein>
<dbReference type="Proteomes" id="UP000701801">
    <property type="component" value="Unassembled WGS sequence"/>
</dbReference>
<dbReference type="AlphaFoldDB" id="A0A9N9PZI3"/>
<comment type="caution">
    <text evidence="1">The sequence shown here is derived from an EMBL/GenBank/DDBJ whole genome shotgun (WGS) entry which is preliminary data.</text>
</comment>
<name>A0A9N9PZI3_9HELO</name>
<dbReference type="OrthoDB" id="4793569at2759"/>
<sequence>MSSISRLVRNGSHSSTSSITPFNASISSLDTSSHSHVLSQSHSILDIKSWLEESWSPINTRYERFATGSATMGMAVLTRSMMEMHIVQAPDVRGMIDCLPVAHRQAPQLVGWRKKLGTWPLYKHEALVAREFAA</sequence>